<reference evidence="2 3" key="1">
    <citation type="submission" date="2021-08" db="EMBL/GenBank/DDBJ databases">
        <title>complete genome sequencing of Deefgea sp. D25.</title>
        <authorList>
            <person name="Bae J.-W."/>
            <person name="Gim D.-H."/>
        </authorList>
    </citation>
    <scope>NUCLEOTIDE SEQUENCE [LARGE SCALE GENOMIC DNA]</scope>
    <source>
        <strain evidence="2 3">D25</strain>
    </source>
</reference>
<gene>
    <name evidence="2" type="ORF">K4H28_01855</name>
</gene>
<dbReference type="PANTHER" id="PTHR38038">
    <property type="entry name" value="PENICILLIN-BINDING PROTEIN ACTIVATOR LPOA"/>
    <property type="match status" value="1"/>
</dbReference>
<protein>
    <submittedName>
        <fullName evidence="2">Penicillin-binding protein activator</fullName>
    </submittedName>
</protein>
<proteinExistence type="predicted"/>
<dbReference type="InterPro" id="IPR007443">
    <property type="entry name" value="LpoA"/>
</dbReference>
<name>A0ABX8Z6K1_9NEIS</name>
<keyword evidence="3" id="KW-1185">Reference proteome</keyword>
<sequence length="367" mass="39875">MHAKFLLTQFWAVVSWFRVFAIVSAVLYGALALTTTTARATDASAVAEAAKPSPLMALILPSKSKSFKAASDAIRAGVLAGERVHGGAGLPVVRVYPTDDKEENVVTAYHQAVLDGAVVVIGPLTKSAMNYLSDSTPLTVPVLALNSFDETTLQQANLYSFSLSVEAEAAQVAQLMLQNQSARPMVLQVNDALSQRMSQGFVQEWRKLNQIEPLVLTVADARRDAAQLREQMKEGNVDVIFLAMDGKTARMVRPYVGSGLAIYGTSQIDSSRLGRTALVDLTGIKFVDMPWIGMPDTDGFDLYNRTRSQSNDVERLFAMGIDAWRIGAQLQMGTQNTMAIEGVTGVLTVGDDRIIKRNMITRTLSLN</sequence>
<dbReference type="RefSeq" id="WP_221006575.1">
    <property type="nucleotide sequence ID" value="NZ_CP081150.1"/>
</dbReference>
<keyword evidence="1" id="KW-0472">Membrane</keyword>
<dbReference type="PANTHER" id="PTHR38038:SF1">
    <property type="entry name" value="PENICILLIN-BINDING PROTEIN ACTIVATOR LPOA"/>
    <property type="match status" value="1"/>
</dbReference>
<accession>A0ABX8Z6K1</accession>
<dbReference type="Pfam" id="PF04348">
    <property type="entry name" value="LppC"/>
    <property type="match status" value="2"/>
</dbReference>
<dbReference type="SUPFAM" id="SSF53822">
    <property type="entry name" value="Periplasmic binding protein-like I"/>
    <property type="match status" value="1"/>
</dbReference>
<evidence type="ECO:0000313" key="3">
    <source>
        <dbReference type="Proteomes" id="UP000825679"/>
    </source>
</evidence>
<evidence type="ECO:0000256" key="1">
    <source>
        <dbReference type="ARBA" id="ARBA00023136"/>
    </source>
</evidence>
<evidence type="ECO:0000313" key="2">
    <source>
        <dbReference type="EMBL" id="QZA78193.1"/>
    </source>
</evidence>
<dbReference type="Proteomes" id="UP000825679">
    <property type="component" value="Chromosome"/>
</dbReference>
<dbReference type="EMBL" id="CP081150">
    <property type="protein sequence ID" value="QZA78193.1"/>
    <property type="molecule type" value="Genomic_DNA"/>
</dbReference>
<organism evidence="2 3">
    <name type="scientific">Deefgea tanakiae</name>
    <dbReference type="NCBI Taxonomy" id="2865840"/>
    <lineage>
        <taxon>Bacteria</taxon>
        <taxon>Pseudomonadati</taxon>
        <taxon>Pseudomonadota</taxon>
        <taxon>Betaproteobacteria</taxon>
        <taxon>Neisseriales</taxon>
        <taxon>Chitinibacteraceae</taxon>
        <taxon>Deefgea</taxon>
    </lineage>
</organism>
<dbReference type="Gene3D" id="3.40.50.2300">
    <property type="match status" value="2"/>
</dbReference>
<dbReference type="CDD" id="cd06339">
    <property type="entry name" value="PBP1_YraM_LppC_lipoprotein-like"/>
    <property type="match status" value="1"/>
</dbReference>
<dbReference type="InterPro" id="IPR028082">
    <property type="entry name" value="Peripla_BP_I"/>
</dbReference>